<feature type="region of interest" description="Disordered" evidence="1">
    <location>
        <begin position="59"/>
        <end position="81"/>
    </location>
</feature>
<dbReference type="InterPro" id="IPR002921">
    <property type="entry name" value="Fungal_lipase-type"/>
</dbReference>
<dbReference type="Gene3D" id="3.40.50.1820">
    <property type="entry name" value="alpha/beta hydrolase"/>
    <property type="match status" value="1"/>
</dbReference>
<dbReference type="OrthoDB" id="438440at2759"/>
<evidence type="ECO:0000256" key="1">
    <source>
        <dbReference type="SAM" id="MobiDB-lite"/>
    </source>
</evidence>
<dbReference type="Gramene" id="TVU49859">
    <property type="protein sequence ID" value="TVU49859"/>
    <property type="gene ID" value="EJB05_01198"/>
</dbReference>
<evidence type="ECO:0000259" key="3">
    <source>
        <dbReference type="Pfam" id="PF01764"/>
    </source>
</evidence>
<evidence type="ECO:0000256" key="2">
    <source>
        <dbReference type="SAM" id="SignalP"/>
    </source>
</evidence>
<reference evidence="5 6" key="1">
    <citation type="journal article" date="2019" name="Sci. Rep.">
        <title>A high-quality genome of Eragrostis curvula grass provides insights into Poaceae evolution and supports new strategies to enhance forage quality.</title>
        <authorList>
            <person name="Carballo J."/>
            <person name="Santos B.A.C.M."/>
            <person name="Zappacosta D."/>
            <person name="Garbus I."/>
            <person name="Selva J.P."/>
            <person name="Gallo C.A."/>
            <person name="Diaz A."/>
            <person name="Albertini E."/>
            <person name="Caccamo M."/>
            <person name="Echenique V."/>
        </authorList>
    </citation>
    <scope>NUCLEOTIDE SEQUENCE [LARGE SCALE GENOMIC DNA]</scope>
    <source>
        <strain evidence="6">cv. Victoria</strain>
        <tissue evidence="5">Leaf</tissue>
    </source>
</reference>
<dbReference type="InterPro" id="IPR029058">
    <property type="entry name" value="AB_hydrolase_fold"/>
</dbReference>
<feature type="chain" id="PRO_5023883029" description="Fungal lipase-like domain-containing protein" evidence="2">
    <location>
        <begin position="31"/>
        <end position="646"/>
    </location>
</feature>
<dbReference type="PANTHER" id="PTHR46023">
    <property type="entry name" value="LIPASE CLASS 3 PROTEIN-LIKE"/>
    <property type="match status" value="1"/>
</dbReference>
<feature type="region of interest" description="Disordered" evidence="1">
    <location>
        <begin position="516"/>
        <end position="535"/>
    </location>
</feature>
<feature type="compositionally biased region" description="Basic and acidic residues" evidence="1">
    <location>
        <begin position="525"/>
        <end position="535"/>
    </location>
</feature>
<dbReference type="AlphaFoldDB" id="A0A5J9WNZ1"/>
<feature type="domain" description="Fungal lipase-type" evidence="3">
    <location>
        <begin position="242"/>
        <end position="377"/>
    </location>
</feature>
<dbReference type="SUPFAM" id="SSF53474">
    <property type="entry name" value="alpha/beta-Hydrolases"/>
    <property type="match status" value="1"/>
</dbReference>
<dbReference type="PANTHER" id="PTHR46023:SF1">
    <property type="entry name" value="OS12G0554500 PROTEIN"/>
    <property type="match status" value="1"/>
</dbReference>
<evidence type="ECO:0000313" key="6">
    <source>
        <dbReference type="Proteomes" id="UP000324897"/>
    </source>
</evidence>
<evidence type="ECO:0000313" key="5">
    <source>
        <dbReference type="EMBL" id="TVU49859.1"/>
    </source>
</evidence>
<dbReference type="Proteomes" id="UP000324897">
    <property type="component" value="Chromosome 6"/>
</dbReference>
<feature type="signal peptide" evidence="2">
    <location>
        <begin position="1"/>
        <end position="30"/>
    </location>
</feature>
<evidence type="ECO:0000259" key="4">
    <source>
        <dbReference type="Pfam" id="PF03893"/>
    </source>
</evidence>
<name>A0A5J9WNZ1_9POAL</name>
<sequence length="646" mass="71590">MGSTGVASAAGTAVLVYLVLSGRLCGDAAAGDGGGARGREDELISSAVAEAAEARRRRKEEARARREQRRARKRPRWPERAPAGWGEAAALAARTVRFTWAETLGKWPLGELAFGIKYYMRQQVGVVPPRRADHRLLTIPPALSFPFGFVVFGLPPSVEGNLQHEYAGSHSVPLDGPEVRRELVSLLRYLRLCMYFSKKPYDVFMEFGGYSQNDVLRKKSKGRLLKPTFTIVRDESTKCFLLFIRGAISVRERLTAATGAEVPFHHVVVQDGHVSNLVMGYAHCGMVVAARWIAKQTIPCLSKAVEEFPDYGIKIIGHSMGAAIAAILTYILRENEKLSSSTCLAFGPAACMTWDLAESGKDFVTTIVNRNDVVPSLGRASTTKLRTEVMASSWVHDLRDHIQQTRFLGFVNRSVSFIRSHVPFISDPRSKVVDIDMLQSNSSKAGKKPSRDSHNAVKKRPVLCWSCVAAHKQTIESSRQAEDMKNKTDTDVKIEKISEADASELVAVALGDLNLHESDSEDADREEREPVLKGKDEKEALELLESLTNEQQVPSSSSSSQESHQLYPPGRILHMIGLPAAEPNTSEQAGLEEVVTLYAAPRHLYSKIRLARSMIKEHYMPKYIKTLEQLIDKLAEENIDDQLDSL</sequence>
<organism evidence="5 6">
    <name type="scientific">Eragrostis curvula</name>
    <name type="common">weeping love grass</name>
    <dbReference type="NCBI Taxonomy" id="38414"/>
    <lineage>
        <taxon>Eukaryota</taxon>
        <taxon>Viridiplantae</taxon>
        <taxon>Streptophyta</taxon>
        <taxon>Embryophyta</taxon>
        <taxon>Tracheophyta</taxon>
        <taxon>Spermatophyta</taxon>
        <taxon>Magnoliopsida</taxon>
        <taxon>Liliopsida</taxon>
        <taxon>Poales</taxon>
        <taxon>Poaceae</taxon>
        <taxon>PACMAD clade</taxon>
        <taxon>Chloridoideae</taxon>
        <taxon>Eragrostideae</taxon>
        <taxon>Eragrostidinae</taxon>
        <taxon>Eragrostis</taxon>
    </lineage>
</organism>
<feature type="compositionally biased region" description="Basic residues" evidence="1">
    <location>
        <begin position="66"/>
        <end position="75"/>
    </location>
</feature>
<feature type="non-terminal residue" evidence="5">
    <location>
        <position position="1"/>
    </location>
</feature>
<dbReference type="EMBL" id="RWGY01000002">
    <property type="protein sequence ID" value="TVU49859.1"/>
    <property type="molecule type" value="Genomic_DNA"/>
</dbReference>
<accession>A0A5J9WNZ1</accession>
<keyword evidence="6" id="KW-1185">Reference proteome</keyword>
<proteinExistence type="predicted"/>
<protein>
    <recommendedName>
        <fullName evidence="7">Fungal lipase-like domain-containing protein</fullName>
    </recommendedName>
</protein>
<dbReference type="Pfam" id="PF03893">
    <property type="entry name" value="Lipase3_N"/>
    <property type="match status" value="1"/>
</dbReference>
<gene>
    <name evidence="5" type="ORF">EJB05_01198</name>
</gene>
<evidence type="ECO:0008006" key="7">
    <source>
        <dbReference type="Google" id="ProtNLM"/>
    </source>
</evidence>
<keyword evidence="2" id="KW-0732">Signal</keyword>
<dbReference type="CDD" id="cd00519">
    <property type="entry name" value="Lipase_3"/>
    <property type="match status" value="1"/>
</dbReference>
<dbReference type="InterPro" id="IPR005592">
    <property type="entry name" value="Mono/diacylglycerol_lipase_N"/>
</dbReference>
<feature type="domain" description="Mono-/di-acylglycerol lipase N-terminal" evidence="4">
    <location>
        <begin position="81"/>
        <end position="124"/>
    </location>
</feature>
<dbReference type="GO" id="GO:0016042">
    <property type="term" value="P:lipid catabolic process"/>
    <property type="evidence" value="ECO:0007669"/>
    <property type="project" value="InterPro"/>
</dbReference>
<comment type="caution">
    <text evidence="5">The sequence shown here is derived from an EMBL/GenBank/DDBJ whole genome shotgun (WGS) entry which is preliminary data.</text>
</comment>
<dbReference type="Pfam" id="PF01764">
    <property type="entry name" value="Lipase_3"/>
    <property type="match status" value="1"/>
</dbReference>